<evidence type="ECO:0000256" key="3">
    <source>
        <dbReference type="SAM" id="MobiDB-lite"/>
    </source>
</evidence>
<reference evidence="5 6" key="1">
    <citation type="submission" date="2024-09" db="EMBL/GenBank/DDBJ databases">
        <authorList>
            <person name="Salinas-Garcia M.A."/>
            <person name="Prieme A."/>
        </authorList>
    </citation>
    <scope>NUCLEOTIDE SEQUENCE [LARGE SCALE GENOMIC DNA]</scope>
    <source>
        <strain evidence="5 6">DSM 21081</strain>
    </source>
</reference>
<dbReference type="Proteomes" id="UP001575652">
    <property type="component" value="Unassembled WGS sequence"/>
</dbReference>
<dbReference type="PANTHER" id="PTHR35530:SF1">
    <property type="entry name" value="2-HYDROXYMUCONATE TAUTOMERASE"/>
    <property type="match status" value="1"/>
</dbReference>
<dbReference type="PANTHER" id="PTHR35530">
    <property type="entry name" value="TAUTOMERASE-RELATED"/>
    <property type="match status" value="1"/>
</dbReference>
<dbReference type="SUPFAM" id="SSF55331">
    <property type="entry name" value="Tautomerase/MIF"/>
    <property type="match status" value="1"/>
</dbReference>
<feature type="compositionally biased region" description="Polar residues" evidence="3">
    <location>
        <begin position="75"/>
        <end position="85"/>
    </location>
</feature>
<evidence type="ECO:0000313" key="5">
    <source>
        <dbReference type="EMBL" id="MFB0834557.1"/>
    </source>
</evidence>
<protein>
    <submittedName>
        <fullName evidence="5">4-oxalocrotonate tautomerase family protein</fullName>
    </submittedName>
</protein>
<keyword evidence="2" id="KW-0413">Isomerase</keyword>
<dbReference type="Pfam" id="PF01361">
    <property type="entry name" value="Tautomerase"/>
    <property type="match status" value="1"/>
</dbReference>
<dbReference type="InterPro" id="IPR014347">
    <property type="entry name" value="Tautomerase/MIF_sf"/>
</dbReference>
<comment type="similarity">
    <text evidence="1">Belongs to the 4-oxalocrotonate tautomerase family.</text>
</comment>
<feature type="domain" description="4-oxalocrotonate tautomerase-like" evidence="4">
    <location>
        <begin position="2"/>
        <end position="59"/>
    </location>
</feature>
<proteinExistence type="inferred from homology"/>
<dbReference type="RefSeq" id="WP_373971731.1">
    <property type="nucleotide sequence ID" value="NZ_JBHDLJ010000005.1"/>
</dbReference>
<dbReference type="InterPro" id="IPR004370">
    <property type="entry name" value="4-OT-like_dom"/>
</dbReference>
<comment type="caution">
    <text evidence="5">The sequence shown here is derived from an EMBL/GenBank/DDBJ whole genome shotgun (WGS) entry which is preliminary data.</text>
</comment>
<dbReference type="Gene3D" id="3.30.429.10">
    <property type="entry name" value="Macrophage Migration Inhibitory Factor"/>
    <property type="match status" value="1"/>
</dbReference>
<gene>
    <name evidence="5" type="ORF">ACETWP_08145</name>
</gene>
<name>A0ABV4UME5_9MICC</name>
<keyword evidence="6" id="KW-1185">Reference proteome</keyword>
<evidence type="ECO:0000313" key="6">
    <source>
        <dbReference type="Proteomes" id="UP001575652"/>
    </source>
</evidence>
<feature type="compositionally biased region" description="Low complexity" evidence="3">
    <location>
        <begin position="58"/>
        <end position="74"/>
    </location>
</feature>
<dbReference type="EMBL" id="JBHDLJ010000005">
    <property type="protein sequence ID" value="MFB0834557.1"/>
    <property type="molecule type" value="Genomic_DNA"/>
</dbReference>
<accession>A0ABV4UME5</accession>
<sequence>MPLIDISIAEGRSPEQLRALVSAIHRAAEDTVGAVPENTTVIIREVPATHWSKADQTIAERQAAARASASTHEASVTTTTEPRSH</sequence>
<evidence type="ECO:0000259" key="4">
    <source>
        <dbReference type="Pfam" id="PF01361"/>
    </source>
</evidence>
<evidence type="ECO:0000256" key="1">
    <source>
        <dbReference type="ARBA" id="ARBA00006723"/>
    </source>
</evidence>
<feature type="region of interest" description="Disordered" evidence="3">
    <location>
        <begin position="58"/>
        <end position="85"/>
    </location>
</feature>
<organism evidence="5 6">
    <name type="scientific">Arthrobacter halodurans</name>
    <dbReference type="NCBI Taxonomy" id="516699"/>
    <lineage>
        <taxon>Bacteria</taxon>
        <taxon>Bacillati</taxon>
        <taxon>Actinomycetota</taxon>
        <taxon>Actinomycetes</taxon>
        <taxon>Micrococcales</taxon>
        <taxon>Micrococcaceae</taxon>
        <taxon>Arthrobacter</taxon>
    </lineage>
</organism>
<evidence type="ECO:0000256" key="2">
    <source>
        <dbReference type="ARBA" id="ARBA00023235"/>
    </source>
</evidence>